<dbReference type="CDD" id="cd02966">
    <property type="entry name" value="TlpA_like_family"/>
    <property type="match status" value="1"/>
</dbReference>
<reference evidence="6 7" key="1">
    <citation type="submission" date="2017-05" db="EMBL/GenBank/DDBJ databases">
        <title>Genomic insights into alkan degradation activity of Oleiphilus messinensis.</title>
        <authorList>
            <person name="Kozyavkin S.A."/>
            <person name="Slesarev A.I."/>
            <person name="Golyshin P.N."/>
            <person name="Korzhenkov A."/>
            <person name="Golyshina O.N."/>
            <person name="Toshchakov S.V."/>
        </authorList>
    </citation>
    <scope>NUCLEOTIDE SEQUENCE [LARGE SCALE GENOMIC DNA]</scope>
    <source>
        <strain evidence="6 7">ME102</strain>
    </source>
</reference>
<dbReference type="RefSeq" id="WP_087462541.1">
    <property type="nucleotide sequence ID" value="NZ_CP021425.1"/>
</dbReference>
<dbReference type="GO" id="GO:0030313">
    <property type="term" value="C:cell envelope"/>
    <property type="evidence" value="ECO:0007669"/>
    <property type="project" value="UniProtKB-SubCell"/>
</dbReference>
<dbReference type="PANTHER" id="PTHR42852">
    <property type="entry name" value="THIOL:DISULFIDE INTERCHANGE PROTEIN DSBE"/>
    <property type="match status" value="1"/>
</dbReference>
<evidence type="ECO:0000256" key="4">
    <source>
        <dbReference type="ARBA" id="ARBA00023284"/>
    </source>
</evidence>
<keyword evidence="7" id="KW-1185">Reference proteome</keyword>
<organism evidence="6 7">
    <name type="scientific">Oleiphilus messinensis</name>
    <dbReference type="NCBI Taxonomy" id="141451"/>
    <lineage>
        <taxon>Bacteria</taxon>
        <taxon>Pseudomonadati</taxon>
        <taxon>Pseudomonadota</taxon>
        <taxon>Gammaproteobacteria</taxon>
        <taxon>Oceanospirillales</taxon>
        <taxon>Oleiphilaceae</taxon>
        <taxon>Oleiphilus</taxon>
    </lineage>
</organism>
<sequence length="165" mass="18437">MKTLFLRAARFGWQFIFVAFGIVACDGRDPGMASSMTDNVTEQVPFNPEQSQAWRASQDHWRLINYWAEWCKPCVTEIPELNELHAAGDVIVFGYNYDGLSGDKLESSMQRLGIEFEPLSGDPADHFELEALQVLPVSLLITPAGELSQVLYGPQSAKKIMALIQ</sequence>
<dbReference type="PROSITE" id="PS51257">
    <property type="entry name" value="PROKAR_LIPOPROTEIN"/>
    <property type="match status" value="1"/>
</dbReference>
<dbReference type="AlphaFoldDB" id="A0A1Y0IAY1"/>
<evidence type="ECO:0000313" key="6">
    <source>
        <dbReference type="EMBL" id="ARU57677.1"/>
    </source>
</evidence>
<dbReference type="Proteomes" id="UP000196027">
    <property type="component" value="Chromosome"/>
</dbReference>
<protein>
    <submittedName>
        <fullName evidence="6">AhpC/TSA family redoxin</fullName>
    </submittedName>
</protein>
<dbReference type="SUPFAM" id="SSF52833">
    <property type="entry name" value="Thioredoxin-like"/>
    <property type="match status" value="1"/>
</dbReference>
<dbReference type="InterPro" id="IPR036249">
    <property type="entry name" value="Thioredoxin-like_sf"/>
</dbReference>
<dbReference type="InterPro" id="IPR050553">
    <property type="entry name" value="Thioredoxin_ResA/DsbE_sf"/>
</dbReference>
<evidence type="ECO:0000259" key="5">
    <source>
        <dbReference type="PROSITE" id="PS51352"/>
    </source>
</evidence>
<dbReference type="GO" id="GO:0017004">
    <property type="term" value="P:cytochrome complex assembly"/>
    <property type="evidence" value="ECO:0007669"/>
    <property type="project" value="UniProtKB-KW"/>
</dbReference>
<proteinExistence type="predicted"/>
<dbReference type="InterPro" id="IPR013766">
    <property type="entry name" value="Thioredoxin_domain"/>
</dbReference>
<dbReference type="OrthoDB" id="9799347at2"/>
<accession>A0A1Y0IAY1</accession>
<feature type="domain" description="Thioredoxin" evidence="5">
    <location>
        <begin position="25"/>
        <end position="165"/>
    </location>
</feature>
<dbReference type="PANTHER" id="PTHR42852:SF6">
    <property type="entry name" value="THIOL:DISULFIDE INTERCHANGE PROTEIN DSBE"/>
    <property type="match status" value="1"/>
</dbReference>
<dbReference type="EMBL" id="CP021425">
    <property type="protein sequence ID" value="ARU57677.1"/>
    <property type="molecule type" value="Genomic_DNA"/>
</dbReference>
<dbReference type="KEGG" id="ome:OLMES_3650"/>
<dbReference type="Gene3D" id="3.40.30.10">
    <property type="entry name" value="Glutaredoxin"/>
    <property type="match status" value="1"/>
</dbReference>
<keyword evidence="3" id="KW-1015">Disulfide bond</keyword>
<comment type="subcellular location">
    <subcellularLocation>
        <location evidence="1">Cell envelope</location>
    </subcellularLocation>
</comment>
<name>A0A1Y0IAY1_9GAMM</name>
<evidence type="ECO:0000313" key="7">
    <source>
        <dbReference type="Proteomes" id="UP000196027"/>
    </source>
</evidence>
<evidence type="ECO:0000256" key="2">
    <source>
        <dbReference type="ARBA" id="ARBA00022748"/>
    </source>
</evidence>
<evidence type="ECO:0000256" key="1">
    <source>
        <dbReference type="ARBA" id="ARBA00004196"/>
    </source>
</evidence>
<keyword evidence="2" id="KW-0201">Cytochrome c-type biogenesis</keyword>
<gene>
    <name evidence="6" type="ORF">OLMES_3650</name>
</gene>
<evidence type="ECO:0000256" key="3">
    <source>
        <dbReference type="ARBA" id="ARBA00023157"/>
    </source>
</evidence>
<dbReference type="PROSITE" id="PS51352">
    <property type="entry name" value="THIOREDOXIN_2"/>
    <property type="match status" value="1"/>
</dbReference>
<keyword evidence="4" id="KW-0676">Redox-active center</keyword>